<accession>A0A6J4M886</accession>
<evidence type="ECO:0000256" key="5">
    <source>
        <dbReference type="ARBA" id="ARBA00022691"/>
    </source>
</evidence>
<dbReference type="GO" id="GO:0008168">
    <property type="term" value="F:methyltransferase activity"/>
    <property type="evidence" value="ECO:0007669"/>
    <property type="project" value="UniProtKB-KW"/>
</dbReference>
<keyword evidence="5" id="KW-0949">S-adenosyl-L-methionine</keyword>
<dbReference type="GO" id="GO:0005694">
    <property type="term" value="C:chromosome"/>
    <property type="evidence" value="ECO:0007669"/>
    <property type="project" value="UniProtKB-SubCell"/>
</dbReference>
<protein>
    <submittedName>
        <fullName evidence="8">Proteins containing SET domain</fullName>
    </submittedName>
</protein>
<evidence type="ECO:0000256" key="2">
    <source>
        <dbReference type="ARBA" id="ARBA00022454"/>
    </source>
</evidence>
<evidence type="ECO:0000313" key="8">
    <source>
        <dbReference type="EMBL" id="CAA9352050.1"/>
    </source>
</evidence>
<dbReference type="PROSITE" id="PS50280">
    <property type="entry name" value="SET"/>
    <property type="match status" value="1"/>
</dbReference>
<evidence type="ECO:0000256" key="3">
    <source>
        <dbReference type="ARBA" id="ARBA00022603"/>
    </source>
</evidence>
<sequence>MHGKGVYATAAIRKGERIIEYTGEHMPWDDAMELPPRDPKDPYHTFFFSLDNGDVIDASRGGNDSRWINHSCDPNCETTEEEDRIFVYARRSIRPGDELFYDYKIVPAERRTKKLEKEFACLCGSPKCRGTMLEPK</sequence>
<reference evidence="8" key="1">
    <citation type="submission" date="2020-02" db="EMBL/GenBank/DDBJ databases">
        <authorList>
            <person name="Meier V. D."/>
        </authorList>
    </citation>
    <scope>NUCLEOTIDE SEQUENCE</scope>
    <source>
        <strain evidence="8">AVDCRST_MAG90</strain>
    </source>
</reference>
<dbReference type="SMART" id="SM00508">
    <property type="entry name" value="PostSET"/>
    <property type="match status" value="1"/>
</dbReference>
<dbReference type="InterPro" id="IPR050777">
    <property type="entry name" value="SET2_Histone-Lys_MeTrsfase"/>
</dbReference>
<evidence type="ECO:0000256" key="4">
    <source>
        <dbReference type="ARBA" id="ARBA00022679"/>
    </source>
</evidence>
<dbReference type="InterPro" id="IPR046341">
    <property type="entry name" value="SET_dom_sf"/>
</dbReference>
<evidence type="ECO:0000259" key="7">
    <source>
        <dbReference type="PROSITE" id="PS50868"/>
    </source>
</evidence>
<dbReference type="PANTHER" id="PTHR22884">
    <property type="entry name" value="SET DOMAIN PROTEINS"/>
    <property type="match status" value="1"/>
</dbReference>
<dbReference type="Pfam" id="PF00856">
    <property type="entry name" value="SET"/>
    <property type="match status" value="1"/>
</dbReference>
<dbReference type="PROSITE" id="PS50868">
    <property type="entry name" value="POST_SET"/>
    <property type="match status" value="1"/>
</dbReference>
<dbReference type="SMART" id="SM00317">
    <property type="entry name" value="SET"/>
    <property type="match status" value="1"/>
</dbReference>
<dbReference type="GO" id="GO:0032259">
    <property type="term" value="P:methylation"/>
    <property type="evidence" value="ECO:0007669"/>
    <property type="project" value="UniProtKB-KW"/>
</dbReference>
<organism evidence="8">
    <name type="scientific">uncultured Microvirga sp</name>
    <dbReference type="NCBI Taxonomy" id="412392"/>
    <lineage>
        <taxon>Bacteria</taxon>
        <taxon>Pseudomonadati</taxon>
        <taxon>Pseudomonadota</taxon>
        <taxon>Alphaproteobacteria</taxon>
        <taxon>Hyphomicrobiales</taxon>
        <taxon>Methylobacteriaceae</taxon>
        <taxon>Microvirga</taxon>
        <taxon>environmental samples</taxon>
    </lineage>
</organism>
<keyword evidence="2" id="KW-0158">Chromosome</keyword>
<dbReference type="SUPFAM" id="SSF82199">
    <property type="entry name" value="SET domain"/>
    <property type="match status" value="1"/>
</dbReference>
<gene>
    <name evidence="8" type="ORF">AVDCRST_MAG90-2484</name>
</gene>
<feature type="domain" description="Post-SET" evidence="7">
    <location>
        <begin position="117"/>
        <end position="133"/>
    </location>
</feature>
<evidence type="ECO:0000256" key="1">
    <source>
        <dbReference type="ARBA" id="ARBA00004286"/>
    </source>
</evidence>
<name>A0A6J4M886_9HYPH</name>
<dbReference type="AlphaFoldDB" id="A0A6J4M886"/>
<dbReference type="InterPro" id="IPR001214">
    <property type="entry name" value="SET_dom"/>
</dbReference>
<keyword evidence="3" id="KW-0489">Methyltransferase</keyword>
<dbReference type="EMBL" id="CADCUC010000502">
    <property type="protein sequence ID" value="CAA9352050.1"/>
    <property type="molecule type" value="Genomic_DNA"/>
</dbReference>
<evidence type="ECO:0000259" key="6">
    <source>
        <dbReference type="PROSITE" id="PS50280"/>
    </source>
</evidence>
<comment type="subcellular location">
    <subcellularLocation>
        <location evidence="1">Chromosome</location>
    </subcellularLocation>
</comment>
<proteinExistence type="predicted"/>
<feature type="domain" description="SET" evidence="6">
    <location>
        <begin position="1"/>
        <end position="104"/>
    </location>
</feature>
<dbReference type="Gene3D" id="2.170.270.10">
    <property type="entry name" value="SET domain"/>
    <property type="match status" value="1"/>
</dbReference>
<keyword evidence="4" id="KW-0808">Transferase</keyword>
<dbReference type="InterPro" id="IPR003616">
    <property type="entry name" value="Post-SET_dom"/>
</dbReference>